<comment type="caution">
    <text evidence="1">The sequence shown here is derived from an EMBL/GenBank/DDBJ whole genome shotgun (WGS) entry which is preliminary data.</text>
</comment>
<dbReference type="OrthoDB" id="10289882at2759"/>
<proteinExistence type="predicted"/>
<accession>A0A0V0UCM5</accession>
<keyword evidence="2" id="KW-1185">Reference proteome</keyword>
<evidence type="ECO:0000313" key="2">
    <source>
        <dbReference type="Proteomes" id="UP000055048"/>
    </source>
</evidence>
<organism evidence="1 2">
    <name type="scientific">Trichinella murrelli</name>
    <dbReference type="NCBI Taxonomy" id="144512"/>
    <lineage>
        <taxon>Eukaryota</taxon>
        <taxon>Metazoa</taxon>
        <taxon>Ecdysozoa</taxon>
        <taxon>Nematoda</taxon>
        <taxon>Enoplea</taxon>
        <taxon>Dorylaimia</taxon>
        <taxon>Trichinellida</taxon>
        <taxon>Trichinellidae</taxon>
        <taxon>Trichinella</taxon>
    </lineage>
</organism>
<dbReference type="EMBL" id="JYDJ01000022">
    <property type="protein sequence ID" value="KRX48917.1"/>
    <property type="molecule type" value="Genomic_DNA"/>
</dbReference>
<reference evidence="1 2" key="1">
    <citation type="submission" date="2015-01" db="EMBL/GenBank/DDBJ databases">
        <title>Evolution of Trichinella species and genotypes.</title>
        <authorList>
            <person name="Korhonen P.K."/>
            <person name="Edoardo P."/>
            <person name="Giuseppe L.R."/>
            <person name="Gasser R.B."/>
        </authorList>
    </citation>
    <scope>NUCLEOTIDE SEQUENCE [LARGE SCALE GENOMIC DNA]</scope>
    <source>
        <strain evidence="1">ISS417</strain>
    </source>
</reference>
<sequence>MKSIFNLDNFLSVLQKLRPQLDWSITIIVSIGVCRKGPNFQIIHFTTRAHYGALCLTDAE</sequence>
<protein>
    <submittedName>
        <fullName evidence="1">Uncharacterized protein</fullName>
    </submittedName>
</protein>
<evidence type="ECO:0000313" key="1">
    <source>
        <dbReference type="EMBL" id="KRX48917.1"/>
    </source>
</evidence>
<name>A0A0V0UCM5_9BILA</name>
<gene>
    <name evidence="1" type="ORF">T05_11279</name>
</gene>
<dbReference type="Proteomes" id="UP000055048">
    <property type="component" value="Unassembled WGS sequence"/>
</dbReference>
<dbReference type="AlphaFoldDB" id="A0A0V0UCM5"/>